<dbReference type="GO" id="GO:0034198">
    <property type="term" value="P:cellular response to amino acid starvation"/>
    <property type="evidence" value="ECO:0007669"/>
    <property type="project" value="TreeGrafter"/>
</dbReference>
<reference evidence="4 5" key="1">
    <citation type="submission" date="2022-11" db="EMBL/GenBank/DDBJ databases">
        <title>Whole genome sequence of Eschrichtius robustus ER-17-0199.</title>
        <authorList>
            <person name="Bruniche-Olsen A."/>
            <person name="Black A.N."/>
            <person name="Fields C.J."/>
            <person name="Walden K."/>
            <person name="Dewoody J.A."/>
        </authorList>
    </citation>
    <scope>NUCLEOTIDE SEQUENCE [LARGE SCALE GENOMIC DNA]</scope>
    <source>
        <strain evidence="4">ER-17-0199</strain>
        <tissue evidence="4">Blubber</tissue>
    </source>
</reference>
<gene>
    <name evidence="4" type="ORF">J1605_009942</name>
</gene>
<feature type="compositionally biased region" description="Polar residues" evidence="1">
    <location>
        <begin position="252"/>
        <end position="264"/>
    </location>
</feature>
<dbReference type="InterPro" id="IPR027244">
    <property type="entry name" value="IML1"/>
</dbReference>
<evidence type="ECO:0000256" key="1">
    <source>
        <dbReference type="SAM" id="MobiDB-lite"/>
    </source>
</evidence>
<feature type="transmembrane region" description="Helical" evidence="2">
    <location>
        <begin position="6"/>
        <end position="27"/>
    </location>
</feature>
<organism evidence="4 5">
    <name type="scientific">Eschrichtius robustus</name>
    <name type="common">California gray whale</name>
    <name type="synonym">Eschrichtius gibbosus</name>
    <dbReference type="NCBI Taxonomy" id="9764"/>
    <lineage>
        <taxon>Eukaryota</taxon>
        <taxon>Metazoa</taxon>
        <taxon>Chordata</taxon>
        <taxon>Craniata</taxon>
        <taxon>Vertebrata</taxon>
        <taxon>Euteleostomi</taxon>
        <taxon>Mammalia</taxon>
        <taxon>Eutheria</taxon>
        <taxon>Laurasiatheria</taxon>
        <taxon>Artiodactyla</taxon>
        <taxon>Whippomorpha</taxon>
        <taxon>Cetacea</taxon>
        <taxon>Mysticeti</taxon>
        <taxon>Eschrichtiidae</taxon>
        <taxon>Eschrichtius</taxon>
    </lineage>
</organism>
<feature type="region of interest" description="Disordered" evidence="1">
    <location>
        <begin position="215"/>
        <end position="264"/>
    </location>
</feature>
<accession>A0AB34GTY9</accession>
<keyword evidence="2" id="KW-1133">Transmembrane helix</keyword>
<evidence type="ECO:0000313" key="5">
    <source>
        <dbReference type="Proteomes" id="UP001159641"/>
    </source>
</evidence>
<dbReference type="PANTHER" id="PTHR13179:SF8">
    <property type="entry name" value="GATOR COMPLEX PROTEIN DEPDC5"/>
    <property type="match status" value="1"/>
</dbReference>
<dbReference type="GO" id="GO:0005096">
    <property type="term" value="F:GTPase activator activity"/>
    <property type="evidence" value="ECO:0007669"/>
    <property type="project" value="InterPro"/>
</dbReference>
<dbReference type="GO" id="GO:1990130">
    <property type="term" value="C:GATOR1 complex"/>
    <property type="evidence" value="ECO:0007669"/>
    <property type="project" value="TreeGrafter"/>
</dbReference>
<name>A0AB34GTY9_ESCRO</name>
<dbReference type="GO" id="GO:0010508">
    <property type="term" value="P:positive regulation of autophagy"/>
    <property type="evidence" value="ECO:0007669"/>
    <property type="project" value="TreeGrafter"/>
</dbReference>
<feature type="compositionally biased region" description="Low complexity" evidence="1">
    <location>
        <begin position="228"/>
        <end position="239"/>
    </location>
</feature>
<proteinExistence type="predicted"/>
<dbReference type="Proteomes" id="UP001159641">
    <property type="component" value="Unassembled WGS sequence"/>
</dbReference>
<dbReference type="PANTHER" id="PTHR13179">
    <property type="entry name" value="DEP DOMAIN CONTAINING PROTEIN 5"/>
    <property type="match status" value="1"/>
</dbReference>
<dbReference type="Pfam" id="PF12257">
    <property type="entry name" value="IML1"/>
    <property type="match status" value="1"/>
</dbReference>
<dbReference type="AlphaFoldDB" id="A0AB34GTY9"/>
<dbReference type="GO" id="GO:0005765">
    <property type="term" value="C:lysosomal membrane"/>
    <property type="evidence" value="ECO:0007669"/>
    <property type="project" value="TreeGrafter"/>
</dbReference>
<protein>
    <recommendedName>
        <fullName evidence="3">Vacuolar membrane-associated protein Iml1 N-terminal domain-containing protein</fullName>
    </recommendedName>
</protein>
<dbReference type="EMBL" id="JAIQCJ010002099">
    <property type="protein sequence ID" value="KAJ8782743.1"/>
    <property type="molecule type" value="Genomic_DNA"/>
</dbReference>
<comment type="caution">
    <text evidence="4">The sequence shown here is derived from an EMBL/GenBank/DDBJ whole genome shotgun (WGS) entry which is preliminary data.</text>
</comment>
<feature type="domain" description="Vacuolar membrane-associated protein Iml1 N-terminal" evidence="3">
    <location>
        <begin position="25"/>
        <end position="91"/>
    </location>
</feature>
<evidence type="ECO:0000256" key="2">
    <source>
        <dbReference type="SAM" id="Phobius"/>
    </source>
</evidence>
<keyword evidence="2" id="KW-0472">Membrane</keyword>
<keyword evidence="5" id="KW-1185">Reference proteome</keyword>
<dbReference type="InterPro" id="IPR048255">
    <property type="entry name" value="IML1_N"/>
</dbReference>
<evidence type="ECO:0000313" key="4">
    <source>
        <dbReference type="EMBL" id="KAJ8782743.1"/>
    </source>
</evidence>
<sequence>METLATVWFLISCSIFTGGLFALFQVFDKHYINRNFDRTGQMSVVITPGVGVFEVDRLLMILTKQRMIDNGIGVDLVCMGEQPLHAVPLFKLHNRSGPRDSRVGDDYNIPHWINHSFYTSKSQLFCNSFTPRIKLAGKKGEMVMMTYILQIFMKTIQRPLVEMCFEDSLYYLCVSALGTPKESENTLPIQVDYDAYDAQVFRLPGPSRAQRLATCRSVRERESHSRKSASSCDVSSSPSLPGQALPTEEVRSQASDDSSLGRSTNILMIPHPHLHQYEVSSSLGYTSTRDVLENMMEPPQRDSSAPGRFHVGSAESMLHFRPGGYVPQRALINPFAPSRMPMKLTSNRRRWMHTFPVGPSGEAIQIHHQTRQNMAELQGSGQRDPTHSSAELLELAYHEATGRHSTSHQPGDGTSFLHFTGTEELSAGLLSSSGAAENVLVRNTFIIGLSVSRD</sequence>
<keyword evidence="2" id="KW-0812">Transmembrane</keyword>
<dbReference type="GO" id="GO:1904262">
    <property type="term" value="P:negative regulation of TORC1 signaling"/>
    <property type="evidence" value="ECO:0007669"/>
    <property type="project" value="TreeGrafter"/>
</dbReference>
<evidence type="ECO:0000259" key="3">
    <source>
        <dbReference type="Pfam" id="PF12257"/>
    </source>
</evidence>